<dbReference type="Proteomes" id="UP000189681">
    <property type="component" value="Unassembled WGS sequence"/>
</dbReference>
<gene>
    <name evidence="7" type="ORF">AYP45_03150</name>
</gene>
<dbReference type="EMBL" id="AYTS01000029">
    <property type="protein sequence ID" value="OOP57485.1"/>
    <property type="molecule type" value="Genomic_DNA"/>
</dbReference>
<dbReference type="InterPro" id="IPR001077">
    <property type="entry name" value="COMT_C"/>
</dbReference>
<dbReference type="GO" id="GO:0008171">
    <property type="term" value="F:O-methyltransferase activity"/>
    <property type="evidence" value="ECO:0007669"/>
    <property type="project" value="InterPro"/>
</dbReference>
<evidence type="ECO:0000256" key="2">
    <source>
        <dbReference type="ARBA" id="ARBA00022679"/>
    </source>
</evidence>
<dbReference type="Pfam" id="PF08100">
    <property type="entry name" value="Dimerisation"/>
    <property type="match status" value="1"/>
</dbReference>
<dbReference type="GO" id="GO:0046983">
    <property type="term" value="F:protein dimerization activity"/>
    <property type="evidence" value="ECO:0007669"/>
    <property type="project" value="InterPro"/>
</dbReference>
<dbReference type="AlphaFoldDB" id="A0A1V4AWJ7"/>
<evidence type="ECO:0000256" key="4">
    <source>
        <dbReference type="PIRSR" id="PIRSR005739-1"/>
    </source>
</evidence>
<evidence type="ECO:0000256" key="1">
    <source>
        <dbReference type="ARBA" id="ARBA00022603"/>
    </source>
</evidence>
<comment type="caution">
    <text evidence="7">The sequence shown here is derived from an EMBL/GenBank/DDBJ whole genome shotgun (WGS) entry which is preliminary data.</text>
</comment>
<evidence type="ECO:0000259" key="5">
    <source>
        <dbReference type="Pfam" id="PF00891"/>
    </source>
</evidence>
<dbReference type="PROSITE" id="PS51683">
    <property type="entry name" value="SAM_OMT_II"/>
    <property type="match status" value="1"/>
</dbReference>
<dbReference type="PANTHER" id="PTHR43712">
    <property type="entry name" value="PUTATIVE (AFU_ORTHOLOGUE AFUA_4G14580)-RELATED"/>
    <property type="match status" value="1"/>
</dbReference>
<dbReference type="SUPFAM" id="SSF46785">
    <property type="entry name" value="Winged helix' DNA-binding domain"/>
    <property type="match status" value="1"/>
</dbReference>
<keyword evidence="1" id="KW-0489">Methyltransferase</keyword>
<protein>
    <recommendedName>
        <fullName evidence="9">Methyltransferase domain-containing protein</fullName>
    </recommendedName>
</protein>
<dbReference type="FunFam" id="1.10.10.10:FF:000358">
    <property type="entry name" value="Acetylserotonin O-methyltransferase"/>
    <property type="match status" value="1"/>
</dbReference>
<dbReference type="InterPro" id="IPR012967">
    <property type="entry name" value="COMT_dimerisation"/>
</dbReference>
<name>A0A1V4AWJ7_9BACT</name>
<dbReference type="InterPro" id="IPR036390">
    <property type="entry name" value="WH_DNA-bd_sf"/>
</dbReference>
<dbReference type="InterPro" id="IPR036388">
    <property type="entry name" value="WH-like_DNA-bd_sf"/>
</dbReference>
<dbReference type="CDD" id="cd02440">
    <property type="entry name" value="AdoMet_MTases"/>
    <property type="match status" value="1"/>
</dbReference>
<feature type="domain" description="O-methyltransferase dimerisation" evidence="6">
    <location>
        <begin position="13"/>
        <end position="88"/>
    </location>
</feature>
<dbReference type="GO" id="GO:0032259">
    <property type="term" value="P:methylation"/>
    <property type="evidence" value="ECO:0007669"/>
    <property type="project" value="UniProtKB-KW"/>
</dbReference>
<evidence type="ECO:0008006" key="9">
    <source>
        <dbReference type="Google" id="ProtNLM"/>
    </source>
</evidence>
<reference evidence="7 8" key="1">
    <citation type="journal article" date="2017" name="Water Res.">
        <title>Discovery and metagenomic analysis of an anammox bacterial enrichment related to Candidatus "Brocadia caroliniensis" in a full-scale glycerol-fed nitritation-denitritation separate centrate treatment process.</title>
        <authorList>
            <person name="Park H."/>
            <person name="Brotto A.C."/>
            <person name="van Loosdrecht M.C."/>
            <person name="Chandran K."/>
        </authorList>
    </citation>
    <scope>NUCLEOTIDE SEQUENCE [LARGE SCALE GENOMIC DNA]</scope>
    <source>
        <strain evidence="7">26THWARD</strain>
    </source>
</reference>
<dbReference type="InterPro" id="IPR029063">
    <property type="entry name" value="SAM-dependent_MTases_sf"/>
</dbReference>
<proteinExistence type="predicted"/>
<dbReference type="Gene3D" id="1.10.10.10">
    <property type="entry name" value="Winged helix-like DNA-binding domain superfamily/Winged helix DNA-binding domain"/>
    <property type="match status" value="1"/>
</dbReference>
<keyword evidence="2" id="KW-0808">Transferase</keyword>
<feature type="domain" description="O-methyltransferase C-terminal" evidence="5">
    <location>
        <begin position="133"/>
        <end position="315"/>
    </location>
</feature>
<dbReference type="PIRSF" id="PIRSF005739">
    <property type="entry name" value="O-mtase"/>
    <property type="match status" value="1"/>
</dbReference>
<dbReference type="InterPro" id="IPR016461">
    <property type="entry name" value="COMT-like"/>
</dbReference>
<feature type="active site" description="Proton acceptor" evidence="4">
    <location>
        <position position="242"/>
    </location>
</feature>
<evidence type="ECO:0000313" key="8">
    <source>
        <dbReference type="Proteomes" id="UP000189681"/>
    </source>
</evidence>
<accession>A0A1V4AWJ7</accession>
<evidence type="ECO:0000313" key="7">
    <source>
        <dbReference type="EMBL" id="OOP57485.1"/>
    </source>
</evidence>
<dbReference type="SUPFAM" id="SSF53335">
    <property type="entry name" value="S-adenosyl-L-methionine-dependent methyltransferases"/>
    <property type="match status" value="1"/>
</dbReference>
<organism evidence="7 8">
    <name type="scientific">Candidatus Brocadia carolinensis</name>
    <dbReference type="NCBI Taxonomy" id="1004156"/>
    <lineage>
        <taxon>Bacteria</taxon>
        <taxon>Pseudomonadati</taxon>
        <taxon>Planctomycetota</taxon>
        <taxon>Candidatus Brocadiia</taxon>
        <taxon>Candidatus Brocadiales</taxon>
        <taxon>Candidatus Brocadiaceae</taxon>
        <taxon>Candidatus Brocadia</taxon>
    </lineage>
</organism>
<dbReference type="Pfam" id="PF00891">
    <property type="entry name" value="Methyltransf_2"/>
    <property type="match status" value="1"/>
</dbReference>
<dbReference type="STRING" id="1004156.AYP45_03150"/>
<dbReference type="PANTHER" id="PTHR43712:SF2">
    <property type="entry name" value="O-METHYLTRANSFERASE CICE"/>
    <property type="match status" value="1"/>
</dbReference>
<evidence type="ECO:0000259" key="6">
    <source>
        <dbReference type="Pfam" id="PF08100"/>
    </source>
</evidence>
<dbReference type="Gene3D" id="3.40.50.150">
    <property type="entry name" value="Vaccinia Virus protein VP39"/>
    <property type="match status" value="1"/>
</dbReference>
<sequence>MTGTNHPNADYLLQLSCGYWKSQVLFTAVEFDIFTIINQGTLTAKEISQAIRANERATEMLLNALVSLDLLTKLEGYYTNSSLSNCYLIKGNPFYLGDFIHHFHNMTDTWAMLRETIETGDPVTLKDLPEEVDPHDLRDFITAMHNMASVKAEELCSKIDLQGATTLLDIAGGPGTYAIALAKANPRLRAVVFDLEHTIKLTREFIAAAQIEDRVTTQAGNCLEDTFGKNVYDAILVSNLLHIYNPANNALILKKCRDALKNCGQIVIHEFVLDETRTHPQFAALFSLNMLIGTQEGASYSETEYRAWLTNAGFEDIKRIDLKSNSTLIIGKKR</sequence>
<evidence type="ECO:0000256" key="3">
    <source>
        <dbReference type="ARBA" id="ARBA00022691"/>
    </source>
</evidence>
<keyword evidence="3" id="KW-0949">S-adenosyl-L-methionine</keyword>